<feature type="domain" description="Glycoside hydrolase family 3 C-terminal" evidence="5">
    <location>
        <begin position="449"/>
        <end position="663"/>
    </location>
</feature>
<gene>
    <name evidence="7" type="ORF">FBZ90_104251</name>
</gene>
<evidence type="ECO:0000256" key="1">
    <source>
        <dbReference type="ARBA" id="ARBA00022801"/>
    </source>
</evidence>
<feature type="domain" description="Glycoside hydrolase family 3 N-terminal" evidence="4">
    <location>
        <begin position="88"/>
        <end position="412"/>
    </location>
</feature>
<dbReference type="RefSeq" id="WP_145730957.1">
    <property type="nucleotide sequence ID" value="NZ_VITR01000004.1"/>
</dbReference>
<dbReference type="GO" id="GO:0009251">
    <property type="term" value="P:glucan catabolic process"/>
    <property type="evidence" value="ECO:0007669"/>
    <property type="project" value="TreeGrafter"/>
</dbReference>
<dbReference type="PANTHER" id="PTHR30620">
    <property type="entry name" value="PERIPLASMIC BETA-GLUCOSIDASE-RELATED"/>
    <property type="match status" value="1"/>
</dbReference>
<sequence length="867" mass="90051">MKHRLALLASVAPAILFAVLAPMFAAPISASAQQAAPQPTSPQKASSTVTDSARGVAHPELWPAAKSKGLVDAKTEAFVTSLMAKMSLEDKVGQMIQADISTVTPADLKDYPLGSILAGGDSAPAGGDDRAGPERWAETARAFRVASLAERPGHLAIPILFGIDAVHGNNNVVGATLFPHNSGLGAAHEPALMRRIGVATAQETAAAGIDWAFGPTLAVPQDYRWGRTYEGYSEDPEIVRQYAGDMVLGLQGQAGAGQALQHGHVAASAKHFLGDGGTTNGIDQGDTAVSEADLIRIHAAGYPAAINAGVMTVMASFSSWQGVKMHGNKSLLTDVLKGRMGFDGFVVGDWNGHGQVPGCTADSCPAAIQAGIDMIMAPNDWKALFTNTVAQVKAGTIPMARIDDAVRRILRVKAKLGLFDATRPFELKDGVIGNTEHRALAREAVRKSLVLLKNNGNVLPLKAKSRVLVAGDAANDIGRQAGGWTLSWQGTGNKNGDFPGATSLYEGIRQAVAAGGGTVDLSTDGSFTTKPDVAVVVFGELPYAEFQGDIPSLEFQPGDKQDLALLKKLKAQGIPVVAVFLSGRPLWVNPEINASDAFVAAWFPGSEGGGVADVLVGDAQGRPRYDFTGKLSYSWPKTAAQATLNHLRQPYDPLFPFGYGLRYADAKATLVPSLPEVPGVDAAAANIDTYFVKGRNPAPWGFVLRQGASIVPVLGDGTATEVAGALAVKPVDAGGIQGAGRQVSWTGKGEAAIAVTGSTLDLMRQANGALSLQVDYRVDEAPAGTVWLASGTGPGTPGALDLTSVLKSAPVGQWQTLKVKLSCFKQAGADLSKVTTPFALSTGGTLRLSLATVRLSADPAGAICPGH</sequence>
<feature type="chain" id="PRO_5021880291" evidence="3">
    <location>
        <begin position="26"/>
        <end position="867"/>
    </location>
</feature>
<accession>A0A560HBW7</accession>
<dbReference type="InterPro" id="IPR051915">
    <property type="entry name" value="Cellulose_Degrad_GH3"/>
</dbReference>
<feature type="signal peptide" evidence="3">
    <location>
        <begin position="1"/>
        <end position="25"/>
    </location>
</feature>
<dbReference type="Gene3D" id="2.60.120.430">
    <property type="entry name" value="Galactose-binding lectin"/>
    <property type="match status" value="1"/>
</dbReference>
<evidence type="ECO:0000256" key="2">
    <source>
        <dbReference type="SAM" id="MobiDB-lite"/>
    </source>
</evidence>
<keyword evidence="1" id="KW-0378">Hydrolase</keyword>
<dbReference type="GO" id="GO:0008422">
    <property type="term" value="F:beta-glucosidase activity"/>
    <property type="evidence" value="ECO:0007669"/>
    <property type="project" value="TreeGrafter"/>
</dbReference>
<dbReference type="PANTHER" id="PTHR30620:SF77">
    <property type="entry name" value="LYSOSOMAL BETA GLUCOSIDASE-LIKE"/>
    <property type="match status" value="1"/>
</dbReference>
<proteinExistence type="predicted"/>
<dbReference type="InterPro" id="IPR017853">
    <property type="entry name" value="GH"/>
</dbReference>
<evidence type="ECO:0000313" key="7">
    <source>
        <dbReference type="EMBL" id="TWB43863.1"/>
    </source>
</evidence>
<dbReference type="Proteomes" id="UP000315751">
    <property type="component" value="Unassembled WGS sequence"/>
</dbReference>
<dbReference type="Gene3D" id="3.20.20.300">
    <property type="entry name" value="Glycoside hydrolase, family 3, N-terminal domain"/>
    <property type="match status" value="1"/>
</dbReference>
<dbReference type="OrthoDB" id="9781691at2"/>
<evidence type="ECO:0000259" key="6">
    <source>
        <dbReference type="Pfam" id="PF18559"/>
    </source>
</evidence>
<reference evidence="7 8" key="1">
    <citation type="submission" date="2019-06" db="EMBL/GenBank/DDBJ databases">
        <title>Genomic Encyclopedia of Type Strains, Phase IV (KMG-V): Genome sequencing to study the core and pangenomes of soil and plant-associated prokaryotes.</title>
        <authorList>
            <person name="Whitman W."/>
        </authorList>
    </citation>
    <scope>NUCLEOTIDE SEQUENCE [LARGE SCALE GENOMIC DNA]</scope>
    <source>
        <strain evidence="7 8">BR 11622</strain>
    </source>
</reference>
<comment type="caution">
    <text evidence="7">The sequence shown here is derived from an EMBL/GenBank/DDBJ whole genome shotgun (WGS) entry which is preliminary data.</text>
</comment>
<dbReference type="SUPFAM" id="SSF52279">
    <property type="entry name" value="Beta-D-glucan exohydrolase, C-terminal domain"/>
    <property type="match status" value="1"/>
</dbReference>
<keyword evidence="3" id="KW-0732">Signal</keyword>
<dbReference type="AlphaFoldDB" id="A0A560HBW7"/>
<evidence type="ECO:0000259" key="5">
    <source>
        <dbReference type="Pfam" id="PF01915"/>
    </source>
</evidence>
<feature type="domain" description="ExoP galactose-binding-like" evidence="6">
    <location>
        <begin position="698"/>
        <end position="855"/>
    </location>
</feature>
<feature type="compositionally biased region" description="Low complexity" evidence="2">
    <location>
        <begin position="34"/>
        <end position="47"/>
    </location>
</feature>
<dbReference type="Gene3D" id="3.40.50.1700">
    <property type="entry name" value="Glycoside hydrolase family 3 C-terminal domain"/>
    <property type="match status" value="1"/>
</dbReference>
<dbReference type="SUPFAM" id="SSF51445">
    <property type="entry name" value="(Trans)glycosidases"/>
    <property type="match status" value="1"/>
</dbReference>
<dbReference type="Pfam" id="PF00933">
    <property type="entry name" value="Glyco_hydro_3"/>
    <property type="match status" value="1"/>
</dbReference>
<dbReference type="PRINTS" id="PR00133">
    <property type="entry name" value="GLHYDRLASE3"/>
</dbReference>
<protein>
    <submittedName>
        <fullName evidence="7">Exo-1,4-beta-glucosidase</fullName>
    </submittedName>
</protein>
<name>A0A560HBW7_9PROT</name>
<dbReference type="InterPro" id="IPR036881">
    <property type="entry name" value="Glyco_hydro_3_C_sf"/>
</dbReference>
<keyword evidence="8" id="KW-1185">Reference proteome</keyword>
<dbReference type="Pfam" id="PF18559">
    <property type="entry name" value="Exop_C"/>
    <property type="match status" value="1"/>
</dbReference>
<feature type="region of interest" description="Disordered" evidence="2">
    <location>
        <begin position="34"/>
        <end position="53"/>
    </location>
</feature>
<evidence type="ECO:0000256" key="3">
    <source>
        <dbReference type="SAM" id="SignalP"/>
    </source>
</evidence>
<evidence type="ECO:0000313" key="8">
    <source>
        <dbReference type="Proteomes" id="UP000315751"/>
    </source>
</evidence>
<evidence type="ECO:0000259" key="4">
    <source>
        <dbReference type="Pfam" id="PF00933"/>
    </source>
</evidence>
<dbReference type="InterPro" id="IPR041443">
    <property type="entry name" value="Exop_C"/>
</dbReference>
<dbReference type="Pfam" id="PF01915">
    <property type="entry name" value="Glyco_hydro_3_C"/>
    <property type="match status" value="1"/>
</dbReference>
<dbReference type="InterPro" id="IPR002772">
    <property type="entry name" value="Glyco_hydro_3_C"/>
</dbReference>
<dbReference type="InterPro" id="IPR001764">
    <property type="entry name" value="Glyco_hydro_3_N"/>
</dbReference>
<dbReference type="EMBL" id="VITR01000004">
    <property type="protein sequence ID" value="TWB43863.1"/>
    <property type="molecule type" value="Genomic_DNA"/>
</dbReference>
<dbReference type="InterPro" id="IPR036962">
    <property type="entry name" value="Glyco_hydro_3_N_sf"/>
</dbReference>
<organism evidence="7 8">
    <name type="scientific">Nitrospirillum amazonense</name>
    <dbReference type="NCBI Taxonomy" id="28077"/>
    <lineage>
        <taxon>Bacteria</taxon>
        <taxon>Pseudomonadati</taxon>
        <taxon>Pseudomonadota</taxon>
        <taxon>Alphaproteobacteria</taxon>
        <taxon>Rhodospirillales</taxon>
        <taxon>Azospirillaceae</taxon>
        <taxon>Nitrospirillum</taxon>
    </lineage>
</organism>